<comment type="similarity">
    <text evidence="1">Belongs to the RecJ family.</text>
</comment>
<proteinExistence type="inferred from homology"/>
<name>A0A0B8R034_LACLL</name>
<dbReference type="InterPro" id="IPR001667">
    <property type="entry name" value="DDH_dom"/>
</dbReference>
<dbReference type="InterPro" id="IPR038763">
    <property type="entry name" value="DHH_sf"/>
</dbReference>
<dbReference type="Pfam" id="PF17768">
    <property type="entry name" value="RecJ_OB"/>
    <property type="match status" value="1"/>
</dbReference>
<feature type="domain" description="DDH" evidence="6">
    <location>
        <begin position="93"/>
        <end position="238"/>
    </location>
</feature>
<dbReference type="GO" id="GO:0003676">
    <property type="term" value="F:nucleic acid binding"/>
    <property type="evidence" value="ECO:0007669"/>
    <property type="project" value="InterPro"/>
</dbReference>
<dbReference type="Gene3D" id="3.90.1640.30">
    <property type="match status" value="1"/>
</dbReference>
<dbReference type="GO" id="GO:0006281">
    <property type="term" value="P:DNA repair"/>
    <property type="evidence" value="ECO:0007669"/>
    <property type="project" value="InterPro"/>
</dbReference>
<evidence type="ECO:0000259" key="6">
    <source>
        <dbReference type="Pfam" id="PF01368"/>
    </source>
</evidence>
<evidence type="ECO:0000256" key="3">
    <source>
        <dbReference type="ARBA" id="ARBA00022722"/>
    </source>
</evidence>
<protein>
    <recommendedName>
        <fullName evidence="2">Single-stranded-DNA-specific exonuclease RecJ</fullName>
    </recommendedName>
</protein>
<reference evidence="10 11" key="1">
    <citation type="submission" date="2015-01" db="EMBL/GenBank/DDBJ databases">
        <title>Lactococcus lactis subsp.lactis JCM 5805 whole genome shotgun sequence.</title>
        <authorList>
            <person name="Fujii T."/>
            <person name="Tomita Y."/>
            <person name="Ikushima S."/>
            <person name="Fujiwara D."/>
        </authorList>
    </citation>
    <scope>NUCLEOTIDE SEQUENCE [LARGE SCALE GENOMIC DNA]</scope>
    <source>
        <strain evidence="10 11">JCM 5805</strain>
    </source>
</reference>
<evidence type="ECO:0000256" key="5">
    <source>
        <dbReference type="ARBA" id="ARBA00022839"/>
    </source>
</evidence>
<accession>A0A0B8R034</accession>
<feature type="domain" description="Single-stranded-DNA-specific exonuclease RecJ C-terminal" evidence="8">
    <location>
        <begin position="602"/>
        <end position="747"/>
    </location>
</feature>
<evidence type="ECO:0000259" key="7">
    <source>
        <dbReference type="Pfam" id="PF02272"/>
    </source>
</evidence>
<sequence>MSIEKIKRIKMIKAKYDWKVADTAISEDFLKIAKKHKLDELTSRVLYQRGVHAEAEIEQFLKPSLENLHDPFLLHDMEKATGRILSAIEQGENILIYGDYDADGMTAASVMKSALDELGAEAQVYLPNRFTDGYGPNLDVYQYYIKNENINLIITVDNGVAGLEAITWAQENGVDVIVTDHHSIPDQLPPAYAIVHPEHPDSQYPFKYLAGVGVAFKVACALLEYAPSEMLDLVAIGTIADMVSLTDENRILVAHGLKVLAQTERAGLQELMKYAGVDFDKITEETVGFQIAPRLNALGRLDDPNPAIELLTGWDEDEAHEIAKMIDQKNSERKEIVEKIHNEALSMLTDEPVQILYHKDWHKGVLGIVAGRLLEAIHKPVIMLAQEDGILRGSARSIENFDIFKALNAHRELFIAFGGHKQAAGMTLSLENVEAVKKAMIDYIVDNHLDMSKKSPLEIADRCHLDDISLSTITNLAKLAPFGMDNPKPRFLIEDYKVIQSRSMGKDNAHLKLKIQEEKQQIDAVYFQHGSEELEFEQAQTKLVATLSSNSWNGNTSLQLMIEDADSVGVELLDIRSKQLPIPKEANIFSQNQLKHGIMEDVLVIEETPGDLAGLSVLKEAVSKAASDDFKMIYFKNKITDSYYLTGSGTREEFARLYKAIYQFPEFDIRYKLKSLADYLKIPHLLLVKMIKIFEELEFVSIDNGLMTVNKTADKREISESTIYQELEKIVKMQELFALAPVKEIYQNLLEK</sequence>
<dbReference type="AlphaFoldDB" id="A0A0B8R034"/>
<evidence type="ECO:0000256" key="4">
    <source>
        <dbReference type="ARBA" id="ARBA00022801"/>
    </source>
</evidence>
<evidence type="ECO:0000313" key="11">
    <source>
        <dbReference type="Proteomes" id="UP000031847"/>
    </source>
</evidence>
<feature type="domain" description="RecJ OB" evidence="9">
    <location>
        <begin position="463"/>
        <end position="564"/>
    </location>
</feature>
<evidence type="ECO:0000256" key="1">
    <source>
        <dbReference type="ARBA" id="ARBA00005915"/>
    </source>
</evidence>
<dbReference type="InterPro" id="IPR018779">
    <property type="entry name" value="RecJ_C"/>
</dbReference>
<dbReference type="PANTHER" id="PTHR30255:SF2">
    <property type="entry name" value="SINGLE-STRANDED-DNA-SPECIFIC EXONUCLEASE RECJ"/>
    <property type="match status" value="1"/>
</dbReference>
<dbReference type="GO" id="GO:0008409">
    <property type="term" value="F:5'-3' exonuclease activity"/>
    <property type="evidence" value="ECO:0007669"/>
    <property type="project" value="InterPro"/>
</dbReference>
<dbReference type="GO" id="GO:0006310">
    <property type="term" value="P:DNA recombination"/>
    <property type="evidence" value="ECO:0007669"/>
    <property type="project" value="InterPro"/>
</dbReference>
<dbReference type="NCBIfam" id="TIGR00644">
    <property type="entry name" value="recJ"/>
    <property type="match status" value="1"/>
</dbReference>
<organism evidence="10 11">
    <name type="scientific">Lactococcus lactis subsp. lactis</name>
    <name type="common">Streptococcus lactis</name>
    <dbReference type="NCBI Taxonomy" id="1360"/>
    <lineage>
        <taxon>Bacteria</taxon>
        <taxon>Bacillati</taxon>
        <taxon>Bacillota</taxon>
        <taxon>Bacilli</taxon>
        <taxon>Lactobacillales</taxon>
        <taxon>Streptococcaceae</taxon>
        <taxon>Lactococcus</taxon>
    </lineage>
</organism>
<gene>
    <name evidence="10" type="ORF">JCM5805K_0742</name>
</gene>
<dbReference type="InterPro" id="IPR003156">
    <property type="entry name" value="DHHA1_dom"/>
</dbReference>
<evidence type="ECO:0000259" key="9">
    <source>
        <dbReference type="Pfam" id="PF17768"/>
    </source>
</evidence>
<feature type="domain" description="DHHA1" evidence="7">
    <location>
        <begin position="352"/>
        <end position="445"/>
    </location>
</feature>
<comment type="caution">
    <text evidence="10">The sequence shown here is derived from an EMBL/GenBank/DDBJ whole genome shotgun (WGS) entry which is preliminary data.</text>
</comment>
<dbReference type="InterPro" id="IPR004610">
    <property type="entry name" value="RecJ"/>
</dbReference>
<dbReference type="Proteomes" id="UP000031847">
    <property type="component" value="Unassembled WGS sequence"/>
</dbReference>
<dbReference type="EMBL" id="BBSI01000017">
    <property type="protein sequence ID" value="GAM79634.1"/>
    <property type="molecule type" value="Genomic_DNA"/>
</dbReference>
<dbReference type="Pfam" id="PF10141">
    <property type="entry name" value="ssDNA-exonuc_C"/>
    <property type="match status" value="1"/>
</dbReference>
<evidence type="ECO:0000313" key="10">
    <source>
        <dbReference type="EMBL" id="GAM79634.1"/>
    </source>
</evidence>
<dbReference type="Pfam" id="PF01368">
    <property type="entry name" value="DHH"/>
    <property type="match status" value="1"/>
</dbReference>
<evidence type="ECO:0000259" key="8">
    <source>
        <dbReference type="Pfam" id="PF10141"/>
    </source>
</evidence>
<dbReference type="InterPro" id="IPR041122">
    <property type="entry name" value="RecJ_OB"/>
</dbReference>
<dbReference type="PANTHER" id="PTHR30255">
    <property type="entry name" value="SINGLE-STRANDED-DNA-SPECIFIC EXONUCLEASE RECJ"/>
    <property type="match status" value="1"/>
</dbReference>
<dbReference type="SUPFAM" id="SSF64182">
    <property type="entry name" value="DHH phosphoesterases"/>
    <property type="match status" value="1"/>
</dbReference>
<keyword evidence="3" id="KW-0540">Nuclease</keyword>
<evidence type="ECO:0000256" key="2">
    <source>
        <dbReference type="ARBA" id="ARBA00019841"/>
    </source>
</evidence>
<dbReference type="Pfam" id="PF02272">
    <property type="entry name" value="DHHA1"/>
    <property type="match status" value="1"/>
</dbReference>
<dbReference type="Gene3D" id="3.10.310.30">
    <property type="match status" value="1"/>
</dbReference>
<keyword evidence="5 10" id="KW-0269">Exonuclease</keyword>
<keyword evidence="4" id="KW-0378">Hydrolase</keyword>
<dbReference type="InterPro" id="IPR051673">
    <property type="entry name" value="SSDNA_exonuclease_RecJ"/>
</dbReference>